<organism evidence="2 3">
    <name type="scientific">Tepidicaulis marinus</name>
    <dbReference type="NCBI Taxonomy" id="1333998"/>
    <lineage>
        <taxon>Bacteria</taxon>
        <taxon>Pseudomonadati</taxon>
        <taxon>Pseudomonadota</taxon>
        <taxon>Alphaproteobacteria</taxon>
        <taxon>Hyphomicrobiales</taxon>
        <taxon>Parvibaculaceae</taxon>
        <taxon>Tepidicaulis</taxon>
    </lineage>
</organism>
<dbReference type="Proteomes" id="UP000028702">
    <property type="component" value="Unassembled WGS sequence"/>
</dbReference>
<dbReference type="InterPro" id="IPR011009">
    <property type="entry name" value="Kinase-like_dom_sf"/>
</dbReference>
<dbReference type="InterPro" id="IPR041726">
    <property type="entry name" value="ACAD10_11_N"/>
</dbReference>
<sequence>MTQKGQAAAGEIVEVREAHRFDEKKLEAYCRENVEGFGGELSVRQFQGGQSNPTFLLETSGTGGGKKYVLRKKPPGKLLASAHQVDREYKVMKALAATDVPVPKMYALCQDSEVIGTDFYIMEHLDGRVLRDPTLPGMSAGERAAIYDQMNDVLARLHSVDLKAAGLEDFGKPGNYFERQIGRWTKQYRAAQTDNIEEMEHLIDWLPQNIPADDSVSIAHGDYRLENTMFHKTEPRMIAVLDWELATIGHPLADLAYNCMLYHMETFSQGTLMNVNFAESGIPAEQDYVADYCRRTGREGIENWNFYLAFSIFRLASIVQGVYKRGLDGNASSDKATQYGEVAGYLARTAWDLAKR</sequence>
<comment type="caution">
    <text evidence="2">The sequence shown here is derived from an EMBL/GenBank/DDBJ whole genome shotgun (WGS) entry which is preliminary data.</text>
</comment>
<dbReference type="GO" id="GO:0016740">
    <property type="term" value="F:transferase activity"/>
    <property type="evidence" value="ECO:0007669"/>
    <property type="project" value="UniProtKB-KW"/>
</dbReference>
<dbReference type="InterPro" id="IPR002575">
    <property type="entry name" value="Aminoglycoside_PTrfase"/>
</dbReference>
<dbReference type="SUPFAM" id="SSF56112">
    <property type="entry name" value="Protein kinase-like (PK-like)"/>
    <property type="match status" value="1"/>
</dbReference>
<keyword evidence="2" id="KW-0808">Transferase</keyword>
<dbReference type="Pfam" id="PF01636">
    <property type="entry name" value="APH"/>
    <property type="match status" value="1"/>
</dbReference>
<dbReference type="RefSeq" id="WP_045445181.1">
    <property type="nucleotide sequence ID" value="NZ_BBIO01000006.1"/>
</dbReference>
<dbReference type="Gene3D" id="3.30.200.20">
    <property type="entry name" value="Phosphorylase Kinase, domain 1"/>
    <property type="match status" value="1"/>
</dbReference>
<evidence type="ECO:0000313" key="2">
    <source>
        <dbReference type="EMBL" id="GAK44977.1"/>
    </source>
</evidence>
<name>A0A081BAA9_9HYPH</name>
<accession>A0A081BAA9</accession>
<dbReference type="PANTHER" id="PTHR47829">
    <property type="entry name" value="HYDROLASE, PUTATIVE (AFU_ORTHOLOGUE AFUA_1G12880)-RELATED"/>
    <property type="match status" value="1"/>
</dbReference>
<evidence type="ECO:0000259" key="1">
    <source>
        <dbReference type="Pfam" id="PF01636"/>
    </source>
</evidence>
<dbReference type="STRING" id="1333998.M2A_1476"/>
<dbReference type="eggNOG" id="COG3173">
    <property type="taxonomic scope" value="Bacteria"/>
</dbReference>
<keyword evidence="3" id="KW-1185">Reference proteome</keyword>
<dbReference type="CDD" id="cd05154">
    <property type="entry name" value="ACAD10_11_N-like"/>
    <property type="match status" value="1"/>
</dbReference>
<gene>
    <name evidence="2" type="ORF">M2A_1476</name>
</gene>
<dbReference type="PANTHER" id="PTHR47829:SF3">
    <property type="entry name" value="AMINOGLYCOSIDE PHOSPHOTRANSFERASE DOMAIN-CONTAINING PROTEIN"/>
    <property type="match status" value="1"/>
</dbReference>
<reference evidence="2 3" key="1">
    <citation type="submission" date="2014-07" db="EMBL/GenBank/DDBJ databases">
        <title>Tepidicaulis marinum gen. nov., sp. nov., a novel marine bacterium denitrifying nitrate to nitrous oxide strictly under microaerobic conditions.</title>
        <authorList>
            <person name="Takeuchi M."/>
            <person name="Yamagishi T."/>
            <person name="Kamagata Y."/>
            <person name="Oshima K."/>
            <person name="Hattori M."/>
            <person name="Katayama T."/>
            <person name="Hanada S."/>
            <person name="Tamaki H."/>
            <person name="Marumo K."/>
            <person name="Maeda H."/>
            <person name="Nedachi M."/>
            <person name="Iwasaki W."/>
            <person name="Suwa Y."/>
            <person name="Sakata S."/>
        </authorList>
    </citation>
    <scope>NUCLEOTIDE SEQUENCE [LARGE SCALE GENOMIC DNA]</scope>
    <source>
        <strain evidence="2 3">MA2</strain>
    </source>
</reference>
<dbReference type="Gene3D" id="3.90.1200.10">
    <property type="match status" value="1"/>
</dbReference>
<dbReference type="AlphaFoldDB" id="A0A081BAA9"/>
<feature type="domain" description="Aminoglycoside phosphotransferase" evidence="1">
    <location>
        <begin position="43"/>
        <end position="263"/>
    </location>
</feature>
<protein>
    <submittedName>
        <fullName evidence="2">Aminoglycoside phosphotransferase</fullName>
    </submittedName>
</protein>
<evidence type="ECO:0000313" key="3">
    <source>
        <dbReference type="Proteomes" id="UP000028702"/>
    </source>
</evidence>
<proteinExistence type="predicted"/>
<dbReference type="InterPro" id="IPR052898">
    <property type="entry name" value="ACAD10-like"/>
</dbReference>
<dbReference type="EMBL" id="BBIO01000006">
    <property type="protein sequence ID" value="GAK44977.1"/>
    <property type="molecule type" value="Genomic_DNA"/>
</dbReference>